<evidence type="ECO:0000256" key="10">
    <source>
        <dbReference type="SAM" id="Phobius"/>
    </source>
</evidence>
<dbReference type="Pfam" id="PF03023">
    <property type="entry name" value="MurJ"/>
    <property type="match status" value="1"/>
</dbReference>
<evidence type="ECO:0000256" key="8">
    <source>
        <dbReference type="ARBA" id="ARBA00060041"/>
    </source>
</evidence>
<feature type="transmembrane region" description="Helical" evidence="10">
    <location>
        <begin position="317"/>
        <end position="338"/>
    </location>
</feature>
<name>A0A410GEH0_9BURK</name>
<keyword evidence="12" id="KW-1185">Reference proteome</keyword>
<dbReference type="GO" id="GO:0009252">
    <property type="term" value="P:peptidoglycan biosynthetic process"/>
    <property type="evidence" value="ECO:0007669"/>
    <property type="project" value="UniProtKB-KW"/>
</dbReference>
<keyword evidence="6 10" id="KW-1133">Transmembrane helix</keyword>
<evidence type="ECO:0000256" key="3">
    <source>
        <dbReference type="ARBA" id="ARBA00022692"/>
    </source>
</evidence>
<feature type="transmembrane region" description="Helical" evidence="10">
    <location>
        <begin position="194"/>
        <end position="217"/>
    </location>
</feature>
<keyword evidence="3 10" id="KW-0812">Transmembrane</keyword>
<dbReference type="KEGG" id="pus:CKA81_13290"/>
<dbReference type="EMBL" id="CP022987">
    <property type="protein sequence ID" value="QAA94706.1"/>
    <property type="molecule type" value="Genomic_DNA"/>
</dbReference>
<reference evidence="11 12" key="1">
    <citation type="submission" date="2017-08" db="EMBL/GenBank/DDBJ databases">
        <authorList>
            <person name="Park S.-J."/>
            <person name="Kim H."/>
        </authorList>
    </citation>
    <scope>NUCLEOTIDE SEQUENCE [LARGE SCALE GENOMIC DNA]</scope>
    <source>
        <strain evidence="12">ye3</strain>
    </source>
</reference>
<dbReference type="OrthoDB" id="9816572at2"/>
<keyword evidence="5" id="KW-0573">Peptidoglycan synthesis</keyword>
<evidence type="ECO:0000256" key="4">
    <source>
        <dbReference type="ARBA" id="ARBA00022960"/>
    </source>
</evidence>
<feature type="transmembrane region" description="Helical" evidence="10">
    <location>
        <begin position="58"/>
        <end position="82"/>
    </location>
</feature>
<dbReference type="InterPro" id="IPR004268">
    <property type="entry name" value="MurJ"/>
</dbReference>
<evidence type="ECO:0000313" key="11">
    <source>
        <dbReference type="EMBL" id="QAA94706.1"/>
    </source>
</evidence>
<dbReference type="GO" id="GO:0015648">
    <property type="term" value="F:lipid-linked peptidoglycan transporter activity"/>
    <property type="evidence" value="ECO:0007669"/>
    <property type="project" value="TreeGrafter"/>
</dbReference>
<comment type="function">
    <text evidence="8">Involved in peptidoglycan biosynthesis. Transports lipid-linked peptidoglycan precursors from the inner to the outer leaflet of the cytoplasmic membrane.</text>
</comment>
<organism evidence="11 12">
    <name type="scientific">Pollutimonas thiosulfatoxidans</name>
    <dbReference type="NCBI Taxonomy" id="2028345"/>
    <lineage>
        <taxon>Bacteria</taxon>
        <taxon>Pseudomonadati</taxon>
        <taxon>Pseudomonadota</taxon>
        <taxon>Betaproteobacteria</taxon>
        <taxon>Burkholderiales</taxon>
        <taxon>Alcaligenaceae</taxon>
        <taxon>Pollutimonas</taxon>
    </lineage>
</organism>
<feature type="transmembrane region" description="Helical" evidence="10">
    <location>
        <begin position="94"/>
        <end position="116"/>
    </location>
</feature>
<evidence type="ECO:0000256" key="6">
    <source>
        <dbReference type="ARBA" id="ARBA00022989"/>
    </source>
</evidence>
<keyword evidence="7 10" id="KW-0472">Membrane</keyword>
<evidence type="ECO:0000256" key="2">
    <source>
        <dbReference type="ARBA" id="ARBA00022475"/>
    </source>
</evidence>
<keyword evidence="4" id="KW-0133">Cell shape</keyword>
<dbReference type="AlphaFoldDB" id="A0A410GEH0"/>
<evidence type="ECO:0000256" key="1">
    <source>
        <dbReference type="ARBA" id="ARBA00004651"/>
    </source>
</evidence>
<dbReference type="GO" id="GO:0034204">
    <property type="term" value="P:lipid translocation"/>
    <property type="evidence" value="ECO:0007669"/>
    <property type="project" value="TreeGrafter"/>
</dbReference>
<comment type="subcellular location">
    <subcellularLocation>
        <location evidence="1">Cell membrane</location>
        <topology evidence="1">Multi-pass membrane protein</topology>
    </subcellularLocation>
</comment>
<feature type="transmembrane region" description="Helical" evidence="10">
    <location>
        <begin position="391"/>
        <end position="408"/>
    </location>
</feature>
<dbReference type="PRINTS" id="PR01806">
    <property type="entry name" value="VIRFACTRMVIN"/>
</dbReference>
<gene>
    <name evidence="11" type="ORF">CKA81_13290</name>
</gene>
<feature type="transmembrane region" description="Helical" evidence="10">
    <location>
        <begin position="238"/>
        <end position="259"/>
    </location>
</feature>
<sequence>MSDISRRKLVVIVTRKLLGSTTLILGLALLAGRASGFVREVLIARELGLSAQADIAVILLTLPDLFVNILLAGGLTAALVPRLSVLSSSARSKLFWQSTVFAAAVFTIIALIVGAAPDSVLALIAPGYVGALDEQARFLFAVVCIAIPFTALSGISTALLNSQGRFFLAGTGTLIFNVIVIGGVVIGSSRGQTLVWLACAIAMGAFVRYGSQLLGIIDKVEFRIGRALYFDRRLGASFTYALIATSATLLVPVLMRSLATLLGSGSLAGFSYATKIVELPIGILITTFGTVALPRLSRMVDAADTGAAVAFYNRSCAKATGLAIAIAIPAIIVSRTIVGLVLGEDSFSAADLNLISELVRIGLIGLPLVAVSSMATAALNAQGRQNLLLKRTALSAMFLPFLVVPGLVLDDIRLLMVALVAFQAILAFSLWKLVKQKKFEHEKIV</sequence>
<keyword evidence="2" id="KW-1003">Cell membrane</keyword>
<evidence type="ECO:0000256" key="9">
    <source>
        <dbReference type="ARBA" id="ARBA00061532"/>
    </source>
</evidence>
<dbReference type="GO" id="GO:0005886">
    <property type="term" value="C:plasma membrane"/>
    <property type="evidence" value="ECO:0007669"/>
    <property type="project" value="UniProtKB-SubCell"/>
</dbReference>
<feature type="transmembrane region" description="Helical" evidence="10">
    <location>
        <begin position="136"/>
        <end position="159"/>
    </location>
</feature>
<evidence type="ECO:0000256" key="7">
    <source>
        <dbReference type="ARBA" id="ARBA00023136"/>
    </source>
</evidence>
<feature type="transmembrane region" description="Helical" evidence="10">
    <location>
        <begin position="166"/>
        <end position="188"/>
    </location>
</feature>
<accession>A0A410GEH0</accession>
<dbReference type="InterPro" id="IPR051050">
    <property type="entry name" value="Lipid_II_flippase_MurJ/MviN"/>
</dbReference>
<feature type="transmembrane region" description="Helical" evidence="10">
    <location>
        <begin position="358"/>
        <end position="379"/>
    </location>
</feature>
<protein>
    <recommendedName>
        <fullName evidence="13">Virulence factor MviN</fullName>
    </recommendedName>
</protein>
<comment type="similarity">
    <text evidence="9">Belongs to the MurJ/MviN family.</text>
</comment>
<feature type="transmembrane region" description="Helical" evidence="10">
    <location>
        <begin position="279"/>
        <end position="296"/>
    </location>
</feature>
<dbReference type="PANTHER" id="PTHR47019:SF1">
    <property type="entry name" value="LIPID II FLIPPASE MURJ"/>
    <property type="match status" value="1"/>
</dbReference>
<feature type="transmembrane region" description="Helical" evidence="10">
    <location>
        <begin position="414"/>
        <end position="434"/>
    </location>
</feature>
<proteinExistence type="inferred from homology"/>
<dbReference type="GO" id="GO:0008360">
    <property type="term" value="P:regulation of cell shape"/>
    <property type="evidence" value="ECO:0007669"/>
    <property type="project" value="UniProtKB-KW"/>
</dbReference>
<evidence type="ECO:0008006" key="13">
    <source>
        <dbReference type="Google" id="ProtNLM"/>
    </source>
</evidence>
<dbReference type="Proteomes" id="UP000283474">
    <property type="component" value="Chromosome"/>
</dbReference>
<dbReference type="PANTHER" id="PTHR47019">
    <property type="entry name" value="LIPID II FLIPPASE MURJ"/>
    <property type="match status" value="1"/>
</dbReference>
<evidence type="ECO:0000313" key="12">
    <source>
        <dbReference type="Proteomes" id="UP000283474"/>
    </source>
</evidence>
<evidence type="ECO:0000256" key="5">
    <source>
        <dbReference type="ARBA" id="ARBA00022984"/>
    </source>
</evidence>